<protein>
    <submittedName>
        <fullName evidence="7">Glyoxylase, beta-lactamase superfamily II</fullName>
    </submittedName>
    <submittedName>
        <fullName evidence="6">MBL fold metallo-hydrolase</fullName>
    </submittedName>
</protein>
<dbReference type="Pfam" id="PF00753">
    <property type="entry name" value="Lactamase_B"/>
    <property type="match status" value="1"/>
</dbReference>
<dbReference type="RefSeq" id="WP_074661808.1">
    <property type="nucleotide sequence ID" value="NZ_FNAU01000005.1"/>
</dbReference>
<evidence type="ECO:0000313" key="7">
    <source>
        <dbReference type="EMBL" id="SDE26949.1"/>
    </source>
</evidence>
<evidence type="ECO:0000256" key="4">
    <source>
        <dbReference type="ARBA" id="ARBA00022833"/>
    </source>
</evidence>
<dbReference type="SMART" id="SM00849">
    <property type="entry name" value="Lactamase_B"/>
    <property type="match status" value="1"/>
</dbReference>
<reference evidence="8" key="1">
    <citation type="submission" date="2016-10" db="EMBL/GenBank/DDBJ databases">
        <authorList>
            <person name="Varghese N."/>
        </authorList>
    </citation>
    <scope>NUCLEOTIDE SEQUENCE [LARGE SCALE GENOMIC DNA]</scope>
    <source>
        <strain evidence="8">DSM 20639</strain>
    </source>
</reference>
<keyword evidence="8" id="KW-1185">Reference proteome</keyword>
<evidence type="ECO:0000256" key="3">
    <source>
        <dbReference type="ARBA" id="ARBA00022801"/>
    </source>
</evidence>
<keyword evidence="2" id="KW-0479">Metal-binding</keyword>
<feature type="domain" description="Metallo-beta-lactamase" evidence="5">
    <location>
        <begin position="12"/>
        <end position="219"/>
    </location>
</feature>
<evidence type="ECO:0000256" key="1">
    <source>
        <dbReference type="ARBA" id="ARBA00001947"/>
    </source>
</evidence>
<name>A0A1G7BIS3_9ACTO</name>
<dbReference type="InterPro" id="IPR051453">
    <property type="entry name" value="MBL_Glyoxalase_II"/>
</dbReference>
<dbReference type="InterPro" id="IPR036866">
    <property type="entry name" value="RibonucZ/Hydroxyglut_hydro"/>
</dbReference>
<dbReference type="AlphaFoldDB" id="A0A1G7BIS3"/>
<dbReference type="Proteomes" id="UP000182744">
    <property type="component" value="Unassembled WGS sequence"/>
</dbReference>
<keyword evidence="3" id="KW-0378">Hydrolase</keyword>
<evidence type="ECO:0000313" key="6">
    <source>
        <dbReference type="EMBL" id="MDY5153733.1"/>
    </source>
</evidence>
<accession>A0A1G7BIS3</accession>
<gene>
    <name evidence="6" type="ORF">R6G71_06715</name>
    <name evidence="7" type="ORF">SAMN05421878_10518</name>
</gene>
<keyword evidence="4" id="KW-0862">Zinc</keyword>
<evidence type="ECO:0000313" key="8">
    <source>
        <dbReference type="Proteomes" id="UP000182744"/>
    </source>
</evidence>
<comment type="cofactor">
    <cofactor evidence="1">
        <name>Zn(2+)</name>
        <dbReference type="ChEBI" id="CHEBI:29105"/>
    </cofactor>
</comment>
<dbReference type="SUPFAM" id="SSF56281">
    <property type="entry name" value="Metallo-hydrolase/oxidoreductase"/>
    <property type="match status" value="1"/>
</dbReference>
<reference evidence="6" key="3">
    <citation type="submission" date="2023-10" db="EMBL/GenBank/DDBJ databases">
        <title>Whole Genome based description of the genera Actinobaculum and Actinotignum reveals a complex phylogenetic relationship within the species included in the genus Actinotignum.</title>
        <authorList>
            <person name="Jensen C.S."/>
            <person name="Dargis R."/>
            <person name="Kemp M."/>
            <person name="Christensen J.J."/>
        </authorList>
    </citation>
    <scope>NUCLEOTIDE SEQUENCE</scope>
    <source>
        <strain evidence="6">Actinobaculum_suis_CCUG19206T</strain>
    </source>
</reference>
<dbReference type="PANTHER" id="PTHR46233">
    <property type="entry name" value="HYDROXYACYLGLUTATHIONE HYDROLASE GLOC"/>
    <property type="match status" value="1"/>
</dbReference>
<dbReference type="Proteomes" id="UP001273799">
    <property type="component" value="Unassembled WGS sequence"/>
</dbReference>
<proteinExistence type="predicted"/>
<dbReference type="EMBL" id="FNAU01000005">
    <property type="protein sequence ID" value="SDE26949.1"/>
    <property type="molecule type" value="Genomic_DNA"/>
</dbReference>
<dbReference type="EMBL" id="JAWNFU010000004">
    <property type="protein sequence ID" value="MDY5153733.1"/>
    <property type="molecule type" value="Genomic_DNA"/>
</dbReference>
<dbReference type="Gene3D" id="3.60.15.10">
    <property type="entry name" value="Ribonuclease Z/Hydroxyacylglutathione hydrolase-like"/>
    <property type="match status" value="1"/>
</dbReference>
<sequence>MLFLRFNGTALEANCYLLADTEAREALVIDPGAGSARWVSEVLESRGLRLAAVVATHGHSDHVFDAGIIAGDEVPFYINRHDAYRMEDPLGTTIAGDLVRRIGGHDWAAPGKVLPLPDEIFTREGIEIVKGVQLSAFAAPGHTEGSTLFLFSGRFARDEYTPALPDWGFGDNYIITGDVLFRDGIGRTDTLGGNDAVMRSTLRKIVDELDHSHPFFPGHGGPSTIGRELKHSPFLRAYLQ</sequence>
<dbReference type="CDD" id="cd06262">
    <property type="entry name" value="metallo-hydrolase-like_MBL-fold"/>
    <property type="match status" value="1"/>
</dbReference>
<organism evidence="7 8">
    <name type="scientific">Actinobaculum suis</name>
    <dbReference type="NCBI Taxonomy" id="1657"/>
    <lineage>
        <taxon>Bacteria</taxon>
        <taxon>Bacillati</taxon>
        <taxon>Actinomycetota</taxon>
        <taxon>Actinomycetes</taxon>
        <taxon>Actinomycetales</taxon>
        <taxon>Actinomycetaceae</taxon>
        <taxon>Actinobaculum</taxon>
    </lineage>
</organism>
<evidence type="ECO:0000259" key="5">
    <source>
        <dbReference type="SMART" id="SM00849"/>
    </source>
</evidence>
<dbReference type="GO" id="GO:0016787">
    <property type="term" value="F:hydrolase activity"/>
    <property type="evidence" value="ECO:0007669"/>
    <property type="project" value="UniProtKB-KW"/>
</dbReference>
<reference evidence="7" key="2">
    <citation type="submission" date="2016-10" db="EMBL/GenBank/DDBJ databases">
        <authorList>
            <person name="de Groot N.N."/>
        </authorList>
    </citation>
    <scope>NUCLEOTIDE SEQUENCE [LARGE SCALE GENOMIC DNA]</scope>
    <source>
        <strain evidence="7">DSM 20639</strain>
    </source>
</reference>
<evidence type="ECO:0000256" key="2">
    <source>
        <dbReference type="ARBA" id="ARBA00022723"/>
    </source>
</evidence>
<dbReference type="PANTHER" id="PTHR46233:SF3">
    <property type="entry name" value="HYDROXYACYLGLUTATHIONE HYDROLASE GLOC"/>
    <property type="match status" value="1"/>
</dbReference>
<dbReference type="GO" id="GO:0046872">
    <property type="term" value="F:metal ion binding"/>
    <property type="evidence" value="ECO:0007669"/>
    <property type="project" value="UniProtKB-KW"/>
</dbReference>
<dbReference type="InterPro" id="IPR001279">
    <property type="entry name" value="Metallo-B-lactamas"/>
</dbReference>